<feature type="region of interest" description="Disordered" evidence="1">
    <location>
        <begin position="29"/>
        <end position="76"/>
    </location>
</feature>
<keyword evidence="3" id="KW-1185">Reference proteome</keyword>
<feature type="compositionally biased region" description="Basic and acidic residues" evidence="1">
    <location>
        <begin position="257"/>
        <end position="286"/>
    </location>
</feature>
<accession>A0A6S7HY08</accession>
<feature type="region of interest" description="Disordered" evidence="1">
    <location>
        <begin position="241"/>
        <end position="609"/>
    </location>
</feature>
<proteinExistence type="predicted"/>
<sequence>MSDSVIDAANNIMEEKQQVVGETERLEKDVSETQGSQELISVSENENNTAEEATSQARNSIEFNAPDAGHTVSDSAEQTSNTAIVVVNELEEIKHVVVPETVVTATMPKIVQQPPASSEKTDVDDQSSIDEGAKNDPDHVVTLVSTKDGQLPKDSTDVQNAVQVQDKGILQSKKNNLEVSHDQNVSGTNSNDQSGITEVDDGKSRYAGESETVALKSEKLESKEVLDKSIKVFEVIQMTGTGDVRDVQITQKLGQQSKEKEGDEKKEGQKEDGNGEQKIENEERGNMSKIAHANGEGSETDRKVEDDVKAKTAGYGKKSEEEPNVNFNVQDKDGKTKKTVIGNTSESKEDDESCHGKGTTGSTTDAKDETPKPQQSGGNENEVPKGKVTLLKLSQMVSNHSGRNSNNQSGITEDDDGKSRCAAEGEKVALESEKDQVKEVLDKPDKVMEVMQMAGTGDDRDVQITQELGQQSKEKKGDEEKECQKEDGNGEQKIQNEIPSNNSKIAHANSEGSEADRKVEDDVKAKTAGNGKNSEDKPNVNSNVQDKEGKTQKTVIDNTGESNKDGESGDGKGTTTSTTDAKDETPKPQQSGDSQVCLSNTSDIIELKI</sequence>
<feature type="region of interest" description="Disordered" evidence="1">
    <location>
        <begin position="109"/>
        <end position="139"/>
    </location>
</feature>
<feature type="compositionally biased region" description="Polar residues" evidence="1">
    <location>
        <begin position="182"/>
        <end position="196"/>
    </location>
</feature>
<feature type="compositionally biased region" description="Basic and acidic residues" evidence="1">
    <location>
        <begin position="299"/>
        <end position="310"/>
    </location>
</feature>
<feature type="compositionally biased region" description="Polar residues" evidence="1">
    <location>
        <begin position="552"/>
        <end position="561"/>
    </location>
</feature>
<gene>
    <name evidence="2" type="ORF">PACLA_8A036369</name>
</gene>
<evidence type="ECO:0000256" key="1">
    <source>
        <dbReference type="SAM" id="MobiDB-lite"/>
    </source>
</evidence>
<evidence type="ECO:0000313" key="3">
    <source>
        <dbReference type="Proteomes" id="UP001152795"/>
    </source>
</evidence>
<dbReference type="EMBL" id="CACRXK020006875">
    <property type="protein sequence ID" value="CAB4010704.1"/>
    <property type="molecule type" value="Genomic_DNA"/>
</dbReference>
<dbReference type="AlphaFoldDB" id="A0A6S7HY08"/>
<feature type="compositionally biased region" description="Basic and acidic residues" evidence="1">
    <location>
        <begin position="514"/>
        <end position="525"/>
    </location>
</feature>
<name>A0A6S7HY08_PARCT</name>
<feature type="compositionally biased region" description="Polar residues" evidence="1">
    <location>
        <begin position="32"/>
        <end position="43"/>
    </location>
</feature>
<feature type="compositionally biased region" description="Polar residues" evidence="1">
    <location>
        <begin position="395"/>
        <end position="411"/>
    </location>
</feature>
<feature type="compositionally biased region" description="Basic and acidic residues" evidence="1">
    <location>
        <begin position="472"/>
        <end position="490"/>
    </location>
</feature>
<feature type="compositionally biased region" description="Low complexity" evidence="1">
    <location>
        <begin position="44"/>
        <end position="54"/>
    </location>
</feature>
<dbReference type="Proteomes" id="UP001152795">
    <property type="component" value="Unassembled WGS sequence"/>
</dbReference>
<feature type="compositionally biased region" description="Polar residues" evidence="1">
    <location>
        <begin position="587"/>
        <end position="603"/>
    </location>
</feature>
<evidence type="ECO:0000313" key="2">
    <source>
        <dbReference type="EMBL" id="CAB4010704.1"/>
    </source>
</evidence>
<feature type="compositionally biased region" description="Basic and acidic residues" evidence="1">
    <location>
        <begin position="417"/>
        <end position="448"/>
    </location>
</feature>
<feature type="compositionally biased region" description="Polar residues" evidence="1">
    <location>
        <begin position="492"/>
        <end position="504"/>
    </location>
</feature>
<comment type="caution">
    <text evidence="2">The sequence shown here is derived from an EMBL/GenBank/DDBJ whole genome shotgun (WGS) entry which is preliminary data.</text>
</comment>
<feature type="region of interest" description="Disordered" evidence="1">
    <location>
        <begin position="169"/>
        <end position="207"/>
    </location>
</feature>
<reference evidence="2" key="1">
    <citation type="submission" date="2020-04" db="EMBL/GenBank/DDBJ databases">
        <authorList>
            <person name="Alioto T."/>
            <person name="Alioto T."/>
            <person name="Gomez Garrido J."/>
        </authorList>
    </citation>
    <scope>NUCLEOTIDE SEQUENCE</scope>
    <source>
        <strain evidence="2">A484AB</strain>
    </source>
</reference>
<protein>
    <submittedName>
        <fullName evidence="2">Uncharacterized protein</fullName>
    </submittedName>
</protein>
<organism evidence="2 3">
    <name type="scientific">Paramuricea clavata</name>
    <name type="common">Red gorgonian</name>
    <name type="synonym">Violescent sea-whip</name>
    <dbReference type="NCBI Taxonomy" id="317549"/>
    <lineage>
        <taxon>Eukaryota</taxon>
        <taxon>Metazoa</taxon>
        <taxon>Cnidaria</taxon>
        <taxon>Anthozoa</taxon>
        <taxon>Octocorallia</taxon>
        <taxon>Malacalcyonacea</taxon>
        <taxon>Plexauridae</taxon>
        <taxon>Paramuricea</taxon>
    </lineage>
</organism>